<dbReference type="RefSeq" id="WP_037340712.1">
    <property type="nucleotide sequence ID" value="NZ_APNK01000038.1"/>
</dbReference>
<dbReference type="STRING" id="1304275.C41B8_16464"/>
<keyword evidence="2" id="KW-0238">DNA-binding</keyword>
<dbReference type="Pfam" id="PF12833">
    <property type="entry name" value="HTH_18"/>
    <property type="match status" value="1"/>
</dbReference>
<dbReference type="PANTHER" id="PTHR46796:SF7">
    <property type="entry name" value="ARAC FAMILY TRANSCRIPTIONAL REGULATOR"/>
    <property type="match status" value="1"/>
</dbReference>
<name>A0A084IHG3_SALHC</name>
<keyword evidence="3" id="KW-0804">Transcription</keyword>
<dbReference type="AlphaFoldDB" id="A0A084IHG3"/>
<dbReference type="InterPro" id="IPR018062">
    <property type="entry name" value="HTH_AraC-typ_CS"/>
</dbReference>
<dbReference type="InterPro" id="IPR032783">
    <property type="entry name" value="AraC_lig"/>
</dbReference>
<dbReference type="Pfam" id="PF12852">
    <property type="entry name" value="Cupin_6"/>
    <property type="match status" value="1"/>
</dbReference>
<evidence type="ECO:0000256" key="2">
    <source>
        <dbReference type="ARBA" id="ARBA00023125"/>
    </source>
</evidence>
<dbReference type="GO" id="GO:0043565">
    <property type="term" value="F:sequence-specific DNA binding"/>
    <property type="evidence" value="ECO:0007669"/>
    <property type="project" value="InterPro"/>
</dbReference>
<dbReference type="SUPFAM" id="SSF46689">
    <property type="entry name" value="Homeodomain-like"/>
    <property type="match status" value="2"/>
</dbReference>
<gene>
    <name evidence="5" type="ORF">C41B8_16464</name>
</gene>
<evidence type="ECO:0000259" key="4">
    <source>
        <dbReference type="PROSITE" id="PS01124"/>
    </source>
</evidence>
<dbReference type="SMART" id="SM00342">
    <property type="entry name" value="HTH_ARAC"/>
    <property type="match status" value="1"/>
</dbReference>
<dbReference type="PROSITE" id="PS01124">
    <property type="entry name" value="HTH_ARAC_FAMILY_2"/>
    <property type="match status" value="1"/>
</dbReference>
<dbReference type="PATRIC" id="fig|1304275.5.peg.3370"/>
<keyword evidence="1" id="KW-0805">Transcription regulation</keyword>
<dbReference type="Gene3D" id="1.10.10.60">
    <property type="entry name" value="Homeodomain-like"/>
    <property type="match status" value="2"/>
</dbReference>
<dbReference type="PRINTS" id="PR00032">
    <property type="entry name" value="HTHARAC"/>
</dbReference>
<reference evidence="5 6" key="1">
    <citation type="submission" date="2013-03" db="EMBL/GenBank/DDBJ databases">
        <title>Salinisphaera hydrothermalis C41B8 Genome Sequencing.</title>
        <authorList>
            <person name="Li C."/>
            <person name="Lai Q."/>
            <person name="Shao Z."/>
        </authorList>
    </citation>
    <scope>NUCLEOTIDE SEQUENCE [LARGE SCALE GENOMIC DNA]</scope>
    <source>
        <strain evidence="5 6">C41B8</strain>
    </source>
</reference>
<dbReference type="PANTHER" id="PTHR46796">
    <property type="entry name" value="HTH-TYPE TRANSCRIPTIONAL ACTIVATOR RHAS-RELATED"/>
    <property type="match status" value="1"/>
</dbReference>
<proteinExistence type="predicted"/>
<sequence>MIDPLADVVSLLQPSMRFSKQVIGAGPWRVHRSDPGDLFYCVVLEGECLSSPGGGAPIHLMAGDFLLAPSARDIVASSRPAPPLEVQNWPVPLGEGVFRLGEADAVPNVRMLIGHCHFESSDAALLVSLLPQRIHVRGQERLAMLVTLVGEESRADRPARDMVLARLLEVLMIEALRASGTASASPGLVRGLADPRLANAIRGMHGAPDRAWTVADLASQAALSRSAFFERFRRTVGLAPMAYLLAWRMALAKRMLRNGTSRVADIAERVGYSSASTFSAAFTRRIGMTPTQYAQGDRSVLP</sequence>
<dbReference type="InterPro" id="IPR018060">
    <property type="entry name" value="HTH_AraC"/>
</dbReference>
<dbReference type="OrthoDB" id="9783876at2"/>
<feature type="domain" description="HTH araC/xylS-type" evidence="4">
    <location>
        <begin position="198"/>
        <end position="296"/>
    </location>
</feature>
<dbReference type="GO" id="GO:0003700">
    <property type="term" value="F:DNA-binding transcription factor activity"/>
    <property type="evidence" value="ECO:0007669"/>
    <property type="project" value="InterPro"/>
</dbReference>
<dbReference type="InterPro" id="IPR050204">
    <property type="entry name" value="AraC_XylS_family_regulators"/>
</dbReference>
<evidence type="ECO:0000256" key="1">
    <source>
        <dbReference type="ARBA" id="ARBA00023015"/>
    </source>
</evidence>
<protein>
    <submittedName>
        <fullName evidence="5">AraC family transcriptional regulator</fullName>
    </submittedName>
</protein>
<dbReference type="InterPro" id="IPR020449">
    <property type="entry name" value="Tscrpt_reg_AraC-type_HTH"/>
</dbReference>
<dbReference type="EMBL" id="APNK01000038">
    <property type="protein sequence ID" value="KEZ76147.1"/>
    <property type="molecule type" value="Genomic_DNA"/>
</dbReference>
<dbReference type="eggNOG" id="COG2207">
    <property type="taxonomic scope" value="Bacteria"/>
</dbReference>
<evidence type="ECO:0000313" key="5">
    <source>
        <dbReference type="EMBL" id="KEZ76147.1"/>
    </source>
</evidence>
<dbReference type="Proteomes" id="UP000028302">
    <property type="component" value="Unassembled WGS sequence"/>
</dbReference>
<keyword evidence="6" id="KW-1185">Reference proteome</keyword>
<accession>A0A084IHG3</accession>
<comment type="caution">
    <text evidence="5">The sequence shown here is derived from an EMBL/GenBank/DDBJ whole genome shotgun (WGS) entry which is preliminary data.</text>
</comment>
<evidence type="ECO:0000313" key="6">
    <source>
        <dbReference type="Proteomes" id="UP000028302"/>
    </source>
</evidence>
<dbReference type="InterPro" id="IPR009057">
    <property type="entry name" value="Homeodomain-like_sf"/>
</dbReference>
<dbReference type="PROSITE" id="PS00041">
    <property type="entry name" value="HTH_ARAC_FAMILY_1"/>
    <property type="match status" value="1"/>
</dbReference>
<organism evidence="5 6">
    <name type="scientific">Salinisphaera hydrothermalis (strain C41B8)</name>
    <dbReference type="NCBI Taxonomy" id="1304275"/>
    <lineage>
        <taxon>Bacteria</taxon>
        <taxon>Pseudomonadati</taxon>
        <taxon>Pseudomonadota</taxon>
        <taxon>Gammaproteobacteria</taxon>
        <taxon>Salinisphaerales</taxon>
        <taxon>Salinisphaeraceae</taxon>
        <taxon>Salinisphaera</taxon>
    </lineage>
</organism>
<evidence type="ECO:0000256" key="3">
    <source>
        <dbReference type="ARBA" id="ARBA00023163"/>
    </source>
</evidence>